<evidence type="ECO:0000313" key="1">
    <source>
        <dbReference type="EMBL" id="ADL55261.1"/>
    </source>
</evidence>
<sequence length="51" mass="5753">MKGLGDELWREKEKCAMAWLEVTLPTLQRALTSEVWLGSEYLLETIIGGVS</sequence>
<evidence type="ECO:0000313" key="2">
    <source>
        <dbReference type="Proteomes" id="UP000001235"/>
    </source>
</evidence>
<organism evidence="1 2">
    <name type="scientific">Gallionella capsiferriformans (strain ES-2)</name>
    <name type="common">Gallionella ferruginea capsiferriformans (strain ES-2)</name>
    <dbReference type="NCBI Taxonomy" id="395494"/>
    <lineage>
        <taxon>Bacteria</taxon>
        <taxon>Pseudomonadati</taxon>
        <taxon>Pseudomonadota</taxon>
        <taxon>Betaproteobacteria</taxon>
        <taxon>Nitrosomonadales</taxon>
        <taxon>Gallionellaceae</taxon>
        <taxon>Gallionella</taxon>
    </lineage>
</organism>
<proteinExistence type="predicted"/>
<dbReference type="HOGENOM" id="CLU_3099180_0_0_4"/>
<dbReference type="eggNOG" id="COG2226">
    <property type="taxonomic scope" value="Bacteria"/>
</dbReference>
<name>D9SFG4_GALCS</name>
<protein>
    <submittedName>
        <fullName evidence="1">Uncharacterized protein</fullName>
    </submittedName>
</protein>
<dbReference type="AlphaFoldDB" id="D9SFG4"/>
<dbReference type="Proteomes" id="UP000001235">
    <property type="component" value="Chromosome"/>
</dbReference>
<reference evidence="1 2" key="1">
    <citation type="submission" date="2010-08" db="EMBL/GenBank/DDBJ databases">
        <title>Complete sequence of Gallionella capsiferriformans ES-2.</title>
        <authorList>
            <consortium name="US DOE Joint Genome Institute"/>
            <person name="Lucas S."/>
            <person name="Copeland A."/>
            <person name="Lapidus A."/>
            <person name="Cheng J.-F."/>
            <person name="Bruce D."/>
            <person name="Goodwin L."/>
            <person name="Pitluck S."/>
            <person name="Chertkov O."/>
            <person name="Davenport K.W."/>
            <person name="Detter J.C."/>
            <person name="Han C."/>
            <person name="Tapia R."/>
            <person name="Land M."/>
            <person name="Hauser L."/>
            <person name="Chang Y.-J."/>
            <person name="Jeffries C."/>
            <person name="Kyrpides N."/>
            <person name="Ivanova N."/>
            <person name="Mikhailova N."/>
            <person name="Shelobolina E.S."/>
            <person name="Picardal F."/>
            <person name="Roden E."/>
            <person name="Emerson D."/>
            <person name="Woyke T."/>
        </authorList>
    </citation>
    <scope>NUCLEOTIDE SEQUENCE [LARGE SCALE GENOMIC DNA]</scope>
    <source>
        <strain evidence="1 2">ES-2</strain>
    </source>
</reference>
<dbReference type="EMBL" id="CP002159">
    <property type="protein sequence ID" value="ADL55261.1"/>
    <property type="molecule type" value="Genomic_DNA"/>
</dbReference>
<dbReference type="KEGG" id="gca:Galf_1233"/>
<accession>D9SFG4</accession>
<keyword evidence="2" id="KW-1185">Reference proteome</keyword>
<gene>
    <name evidence="1" type="ordered locus">Galf_1233</name>
</gene>